<protein>
    <submittedName>
        <fullName evidence="2">Uncharacterized protein</fullName>
    </submittedName>
</protein>
<feature type="region of interest" description="Disordered" evidence="1">
    <location>
        <begin position="1"/>
        <end position="26"/>
    </location>
</feature>
<name>A0ABQ7QVR6_PLUXY</name>
<accession>A0ABQ7QVR6</accession>
<sequence>MVVHVAESRIKPELKVNKPQQSSNKEYVVTDYVSEFPPIENMEADVVTPQENISSSPSKKRKRKISKISKSEDLQTSPAQNNQDTISKSDLEELRRVYEQCKAIVDKIESKYGHLLELNTKQCVNTSENAENMKCKCKLSKKIVFDDSGNQMNIENPSPIHICHLKPANQLSNVQVEYTPDATLPEDINSVRDLLKSPQLDKAYRDQLIWKMKSLKEEYMTELRFNKQILIEELKKDPNEHLQFNGTNLSSLTGYEYYK</sequence>
<dbReference type="Proteomes" id="UP000823941">
    <property type="component" value="Chromosome 7"/>
</dbReference>
<proteinExistence type="predicted"/>
<reference evidence="2 3" key="1">
    <citation type="submission" date="2021-06" db="EMBL/GenBank/DDBJ databases">
        <title>A haploid diamondback moth (Plutella xylostella L.) genome assembly resolves 31 chromosomes and identifies a diamide resistance mutation.</title>
        <authorList>
            <person name="Ward C.M."/>
            <person name="Perry K.D."/>
            <person name="Baker G."/>
            <person name="Powis K."/>
            <person name="Heckel D.G."/>
            <person name="Baxter S.W."/>
        </authorList>
    </citation>
    <scope>NUCLEOTIDE SEQUENCE [LARGE SCALE GENOMIC DNA]</scope>
    <source>
        <strain evidence="2 3">LV</strain>
        <tissue evidence="2">Single pupa</tissue>
    </source>
</reference>
<evidence type="ECO:0000313" key="3">
    <source>
        <dbReference type="Proteomes" id="UP000823941"/>
    </source>
</evidence>
<feature type="compositionally biased region" description="Polar residues" evidence="1">
    <location>
        <begin position="74"/>
        <end position="86"/>
    </location>
</feature>
<dbReference type="EMBL" id="JAHIBW010000007">
    <property type="protein sequence ID" value="KAG7309128.1"/>
    <property type="molecule type" value="Genomic_DNA"/>
</dbReference>
<keyword evidence="3" id="KW-1185">Reference proteome</keyword>
<feature type="compositionally biased region" description="Basic and acidic residues" evidence="1">
    <location>
        <begin position="1"/>
        <end position="16"/>
    </location>
</feature>
<feature type="compositionally biased region" description="Basic residues" evidence="1">
    <location>
        <begin position="58"/>
        <end position="67"/>
    </location>
</feature>
<evidence type="ECO:0000256" key="1">
    <source>
        <dbReference type="SAM" id="MobiDB-lite"/>
    </source>
</evidence>
<feature type="region of interest" description="Disordered" evidence="1">
    <location>
        <begin position="43"/>
        <end position="87"/>
    </location>
</feature>
<comment type="caution">
    <text evidence="2">The sequence shown here is derived from an EMBL/GenBank/DDBJ whole genome shotgun (WGS) entry which is preliminary data.</text>
</comment>
<gene>
    <name evidence="2" type="ORF">JYU34_005048</name>
</gene>
<organism evidence="2 3">
    <name type="scientific">Plutella xylostella</name>
    <name type="common">Diamondback moth</name>
    <name type="synonym">Plutella maculipennis</name>
    <dbReference type="NCBI Taxonomy" id="51655"/>
    <lineage>
        <taxon>Eukaryota</taxon>
        <taxon>Metazoa</taxon>
        <taxon>Ecdysozoa</taxon>
        <taxon>Arthropoda</taxon>
        <taxon>Hexapoda</taxon>
        <taxon>Insecta</taxon>
        <taxon>Pterygota</taxon>
        <taxon>Neoptera</taxon>
        <taxon>Endopterygota</taxon>
        <taxon>Lepidoptera</taxon>
        <taxon>Glossata</taxon>
        <taxon>Ditrysia</taxon>
        <taxon>Yponomeutoidea</taxon>
        <taxon>Plutellidae</taxon>
        <taxon>Plutella</taxon>
    </lineage>
</organism>
<evidence type="ECO:0000313" key="2">
    <source>
        <dbReference type="EMBL" id="KAG7309128.1"/>
    </source>
</evidence>